<accession>A0A0C2DJY9</accession>
<evidence type="ECO:0000256" key="1">
    <source>
        <dbReference type="SAM" id="MobiDB-lite"/>
    </source>
</evidence>
<dbReference type="PANTHER" id="PTHR46238:SF8">
    <property type="entry name" value="ENDONUCLEASE_EXONUCLEASE_PHOSPHATASE DOMAIN-CONTAINING PROTEIN"/>
    <property type="match status" value="1"/>
</dbReference>
<evidence type="ECO:0000313" key="3">
    <source>
        <dbReference type="Proteomes" id="UP000054047"/>
    </source>
</evidence>
<dbReference type="AlphaFoldDB" id="A0A0C2DJY9"/>
<dbReference type="PANTHER" id="PTHR46238">
    <property type="entry name" value="REVERSE TRANSCRIPTASE DOMAIN-CONTAINING PROTEIN"/>
    <property type="match status" value="1"/>
</dbReference>
<organism evidence="2 3">
    <name type="scientific">Ancylostoma duodenale</name>
    <dbReference type="NCBI Taxonomy" id="51022"/>
    <lineage>
        <taxon>Eukaryota</taxon>
        <taxon>Metazoa</taxon>
        <taxon>Ecdysozoa</taxon>
        <taxon>Nematoda</taxon>
        <taxon>Chromadorea</taxon>
        <taxon>Rhabditida</taxon>
        <taxon>Rhabditina</taxon>
        <taxon>Rhabditomorpha</taxon>
        <taxon>Strongyloidea</taxon>
        <taxon>Ancylostomatidae</taxon>
        <taxon>Ancylostomatinae</taxon>
        <taxon>Ancylostoma</taxon>
    </lineage>
</organism>
<feature type="region of interest" description="Disordered" evidence="1">
    <location>
        <begin position="92"/>
        <end position="117"/>
    </location>
</feature>
<protein>
    <submittedName>
        <fullName evidence="2">Uncharacterized protein</fullName>
    </submittedName>
</protein>
<keyword evidence="3" id="KW-1185">Reference proteome</keyword>
<dbReference type="EMBL" id="KN729065">
    <property type="protein sequence ID" value="KIH62807.1"/>
    <property type="molecule type" value="Genomic_DNA"/>
</dbReference>
<reference evidence="2 3" key="1">
    <citation type="submission" date="2013-12" db="EMBL/GenBank/DDBJ databases">
        <title>Draft genome of the parsitic nematode Ancylostoma duodenale.</title>
        <authorList>
            <person name="Mitreva M."/>
        </authorList>
    </citation>
    <scope>NUCLEOTIDE SEQUENCE [LARGE SCALE GENOMIC DNA]</scope>
    <source>
        <strain evidence="2 3">Zhejiang</strain>
    </source>
</reference>
<proteinExistence type="predicted"/>
<name>A0A0C2DJY9_9BILA</name>
<evidence type="ECO:0000313" key="2">
    <source>
        <dbReference type="EMBL" id="KIH62807.1"/>
    </source>
</evidence>
<dbReference type="OrthoDB" id="5848222at2759"/>
<sequence>MEARMLRWASGITRLDHVRSEDMRERYGLVHIQEKMREQGLRWFGHVLRATEQSIGRIAHKFEVPGKRPRGRPRQRWADTLHKDLRIVGLHPDQTHERSKWRLRSGRADPATTRDKR</sequence>
<dbReference type="Proteomes" id="UP000054047">
    <property type="component" value="Unassembled WGS sequence"/>
</dbReference>
<gene>
    <name evidence="2" type="ORF">ANCDUO_06907</name>
</gene>